<dbReference type="Pfam" id="PF02798">
    <property type="entry name" value="GST_N"/>
    <property type="match status" value="1"/>
</dbReference>
<evidence type="ECO:0000256" key="4">
    <source>
        <dbReference type="ARBA" id="ARBA00022679"/>
    </source>
</evidence>
<accession>A0A7R9MA62</accession>
<dbReference type="GO" id="GO:0004364">
    <property type="term" value="F:glutathione transferase activity"/>
    <property type="evidence" value="ECO:0007669"/>
    <property type="project" value="UniProtKB-EC"/>
</dbReference>
<organism evidence="8">
    <name type="scientific">Oppiella nova</name>
    <dbReference type="NCBI Taxonomy" id="334625"/>
    <lineage>
        <taxon>Eukaryota</taxon>
        <taxon>Metazoa</taxon>
        <taxon>Ecdysozoa</taxon>
        <taxon>Arthropoda</taxon>
        <taxon>Chelicerata</taxon>
        <taxon>Arachnida</taxon>
        <taxon>Acari</taxon>
        <taxon>Acariformes</taxon>
        <taxon>Sarcoptiformes</taxon>
        <taxon>Oribatida</taxon>
        <taxon>Brachypylina</taxon>
        <taxon>Oppioidea</taxon>
        <taxon>Oppiidae</taxon>
        <taxon>Oppiella</taxon>
    </lineage>
</organism>
<sequence length="218" mass="25288">MSTKPTLGYWDIRGLAQPIRLMLYYAGVDFVEKQYKHSERDVWLSDKPNLGLDFPNLPYYIDGDVKISQSKAILNYVARKHGLVARDDRELIKQEIVAEQLRDIRMKFLMGVVFSDKDPADTKDGYITGVLIPHLDDLVKFLGDKQWLTTSLSYVDFLAYELLDSFRLFTPETIAKYPVIGRYLDRFEALPTIKSYQSSEKYKQWPVLSPGAKWGYNK</sequence>
<comment type="catalytic activity">
    <reaction evidence="5">
        <text>RX + glutathione = an S-substituted glutathione + a halide anion + H(+)</text>
        <dbReference type="Rhea" id="RHEA:16437"/>
        <dbReference type="ChEBI" id="CHEBI:15378"/>
        <dbReference type="ChEBI" id="CHEBI:16042"/>
        <dbReference type="ChEBI" id="CHEBI:17792"/>
        <dbReference type="ChEBI" id="CHEBI:57925"/>
        <dbReference type="ChEBI" id="CHEBI:90779"/>
        <dbReference type="EC" id="2.5.1.18"/>
    </reaction>
</comment>
<gene>
    <name evidence="8" type="ORF">ONB1V03_LOCUS12566</name>
</gene>
<dbReference type="InterPro" id="IPR036249">
    <property type="entry name" value="Thioredoxin-like_sf"/>
</dbReference>
<dbReference type="OrthoDB" id="4951845at2759"/>
<dbReference type="InterPro" id="IPR010987">
    <property type="entry name" value="Glutathione-S-Trfase_C-like"/>
</dbReference>
<dbReference type="CDD" id="cd03075">
    <property type="entry name" value="GST_N_Mu"/>
    <property type="match status" value="1"/>
</dbReference>
<keyword evidence="4" id="KW-0808">Transferase</keyword>
<proteinExistence type="inferred from homology"/>
<dbReference type="Gene3D" id="1.20.1050.130">
    <property type="match status" value="1"/>
</dbReference>
<dbReference type="SUPFAM" id="SSF47616">
    <property type="entry name" value="GST C-terminal domain-like"/>
    <property type="match status" value="1"/>
</dbReference>
<evidence type="ECO:0000256" key="1">
    <source>
        <dbReference type="ARBA" id="ARBA00003701"/>
    </source>
</evidence>
<reference evidence="8" key="1">
    <citation type="submission" date="2020-11" db="EMBL/GenBank/DDBJ databases">
        <authorList>
            <person name="Tran Van P."/>
        </authorList>
    </citation>
    <scope>NUCLEOTIDE SEQUENCE</scope>
</reference>
<dbReference type="GO" id="GO:0006749">
    <property type="term" value="P:glutathione metabolic process"/>
    <property type="evidence" value="ECO:0007669"/>
    <property type="project" value="TreeGrafter"/>
</dbReference>
<feature type="domain" description="GST N-terminal" evidence="6">
    <location>
        <begin position="3"/>
        <end position="85"/>
    </location>
</feature>
<dbReference type="PROSITE" id="PS50404">
    <property type="entry name" value="GST_NTER"/>
    <property type="match status" value="1"/>
</dbReference>
<dbReference type="SUPFAM" id="SSF52833">
    <property type="entry name" value="Thioredoxin-like"/>
    <property type="match status" value="1"/>
</dbReference>
<dbReference type="InterPro" id="IPR004046">
    <property type="entry name" value="GST_C"/>
</dbReference>
<dbReference type="InterPro" id="IPR004045">
    <property type="entry name" value="Glutathione_S-Trfase_N"/>
</dbReference>
<evidence type="ECO:0000256" key="2">
    <source>
        <dbReference type="ARBA" id="ARBA00005861"/>
    </source>
</evidence>
<dbReference type="InterPro" id="IPR050213">
    <property type="entry name" value="GST_superfamily"/>
</dbReference>
<dbReference type="EMBL" id="OC925097">
    <property type="protein sequence ID" value="CAD7655926.1"/>
    <property type="molecule type" value="Genomic_DNA"/>
</dbReference>
<dbReference type="EC" id="2.5.1.18" evidence="3"/>
<dbReference type="InterPro" id="IPR040079">
    <property type="entry name" value="Glutathione_S-Trfase"/>
</dbReference>
<evidence type="ECO:0000256" key="5">
    <source>
        <dbReference type="ARBA" id="ARBA00047960"/>
    </source>
</evidence>
<dbReference type="EMBL" id="CAJPVJ010010272">
    <property type="protein sequence ID" value="CAG2173113.1"/>
    <property type="molecule type" value="Genomic_DNA"/>
</dbReference>
<evidence type="ECO:0000313" key="9">
    <source>
        <dbReference type="Proteomes" id="UP000728032"/>
    </source>
</evidence>
<dbReference type="SFLD" id="SFLDG01205">
    <property type="entry name" value="AMPS.1"/>
    <property type="match status" value="1"/>
</dbReference>
<evidence type="ECO:0000256" key="3">
    <source>
        <dbReference type="ARBA" id="ARBA00012452"/>
    </source>
</evidence>
<dbReference type="SFLD" id="SFLDS00019">
    <property type="entry name" value="Glutathione_Transferase_(cytos"/>
    <property type="match status" value="1"/>
</dbReference>
<evidence type="ECO:0000259" key="6">
    <source>
        <dbReference type="PROSITE" id="PS50404"/>
    </source>
</evidence>
<evidence type="ECO:0000313" key="8">
    <source>
        <dbReference type="EMBL" id="CAD7655926.1"/>
    </source>
</evidence>
<dbReference type="PANTHER" id="PTHR11571:SF222">
    <property type="entry name" value="GLUTATHIONE TRANSFERASE"/>
    <property type="match status" value="1"/>
</dbReference>
<dbReference type="SFLD" id="SFLDG00363">
    <property type="entry name" value="AMPS_(cytGST):_Alpha-__Mu-__Pi"/>
    <property type="match status" value="1"/>
</dbReference>
<name>A0A7R9MA62_9ACAR</name>
<dbReference type="PANTHER" id="PTHR11571">
    <property type="entry name" value="GLUTATHIONE S-TRANSFERASE"/>
    <property type="match status" value="1"/>
</dbReference>
<feature type="domain" description="GST C-terminal" evidence="7">
    <location>
        <begin position="87"/>
        <end position="207"/>
    </location>
</feature>
<dbReference type="InterPro" id="IPR036282">
    <property type="entry name" value="Glutathione-S-Trfase_C_sf"/>
</dbReference>
<evidence type="ECO:0000259" key="7">
    <source>
        <dbReference type="PROSITE" id="PS50405"/>
    </source>
</evidence>
<dbReference type="AlphaFoldDB" id="A0A7R9MA62"/>
<dbReference type="Pfam" id="PF14497">
    <property type="entry name" value="GST_C_3"/>
    <property type="match status" value="1"/>
</dbReference>
<keyword evidence="9" id="KW-1185">Reference proteome</keyword>
<dbReference type="PROSITE" id="PS50405">
    <property type="entry name" value="GST_CTER"/>
    <property type="match status" value="1"/>
</dbReference>
<comment type="function">
    <text evidence="1">Conjugation of reduced glutathione to a wide number of exogenous and endogenous hydrophobic electrophiles.</text>
</comment>
<protein>
    <recommendedName>
        <fullName evidence="3">glutathione transferase</fullName>
        <ecNumber evidence="3">2.5.1.18</ecNumber>
    </recommendedName>
</protein>
<comment type="similarity">
    <text evidence="2">Belongs to the GST superfamily. Mu family.</text>
</comment>
<dbReference type="Proteomes" id="UP000728032">
    <property type="component" value="Unassembled WGS sequence"/>
</dbReference>